<feature type="transmembrane region" description="Helical" evidence="9">
    <location>
        <begin position="98"/>
        <end position="122"/>
    </location>
</feature>
<feature type="transmembrane region" description="Helical" evidence="9">
    <location>
        <begin position="244"/>
        <end position="268"/>
    </location>
</feature>
<dbReference type="Pfam" id="PF00860">
    <property type="entry name" value="Xan_ur_permease"/>
    <property type="match status" value="1"/>
</dbReference>
<organism evidence="10 11">
    <name type="scientific">Lactiplantibacillus xiangfangensis</name>
    <dbReference type="NCBI Taxonomy" id="942150"/>
    <lineage>
        <taxon>Bacteria</taxon>
        <taxon>Bacillati</taxon>
        <taxon>Bacillota</taxon>
        <taxon>Bacilli</taxon>
        <taxon>Lactobacillales</taxon>
        <taxon>Lactobacillaceae</taxon>
        <taxon>Lactiplantibacillus</taxon>
    </lineage>
</organism>
<dbReference type="PIRSF" id="PIRSF005353">
    <property type="entry name" value="PbuG"/>
    <property type="match status" value="1"/>
</dbReference>
<evidence type="ECO:0000256" key="7">
    <source>
        <dbReference type="ARBA" id="ARBA00023136"/>
    </source>
</evidence>
<feature type="transmembrane region" description="Helical" evidence="9">
    <location>
        <begin position="343"/>
        <end position="365"/>
    </location>
</feature>
<keyword evidence="5 8" id="KW-0812">Transmembrane</keyword>
<feature type="transmembrane region" description="Helical" evidence="9">
    <location>
        <begin position="134"/>
        <end position="158"/>
    </location>
</feature>
<evidence type="ECO:0000313" key="10">
    <source>
        <dbReference type="EMBL" id="KRO14735.1"/>
    </source>
</evidence>
<feature type="transmembrane region" description="Helical" evidence="9">
    <location>
        <begin position="377"/>
        <end position="405"/>
    </location>
</feature>
<accession>A0A0R2MLV3</accession>
<dbReference type="InterPro" id="IPR026033">
    <property type="entry name" value="Azg-like_bact_archaea"/>
</dbReference>
<keyword evidence="7 8" id="KW-0472">Membrane</keyword>
<name>A0A0R2MLV3_9LACO</name>
<dbReference type="GO" id="GO:0005886">
    <property type="term" value="C:plasma membrane"/>
    <property type="evidence" value="ECO:0007669"/>
    <property type="project" value="UniProtKB-SubCell"/>
</dbReference>
<feature type="transmembrane region" description="Helical" evidence="9">
    <location>
        <begin position="52"/>
        <end position="78"/>
    </location>
</feature>
<evidence type="ECO:0000256" key="6">
    <source>
        <dbReference type="ARBA" id="ARBA00022989"/>
    </source>
</evidence>
<comment type="similarity">
    <text evidence="2 8">Belongs to the nucleobase:cation symporter-2 (NCS2) (TC 2.A.40) family. Azg-like subfamily.</text>
</comment>
<gene>
    <name evidence="10" type="ORF">IV64_GL000413</name>
</gene>
<evidence type="ECO:0000256" key="4">
    <source>
        <dbReference type="ARBA" id="ARBA00022475"/>
    </source>
</evidence>
<dbReference type="PANTHER" id="PTHR43337:SF11">
    <property type="entry name" value="GUANINE_HYPOXANTHINE PERMEASE PBUG"/>
    <property type="match status" value="1"/>
</dbReference>
<dbReference type="EMBL" id="JQCL01000007">
    <property type="protein sequence ID" value="KRO14735.1"/>
    <property type="molecule type" value="Genomic_DNA"/>
</dbReference>
<keyword evidence="4 8" id="KW-1003">Cell membrane</keyword>
<dbReference type="InterPro" id="IPR045018">
    <property type="entry name" value="Azg-like"/>
</dbReference>
<dbReference type="PATRIC" id="fig|942150.3.peg.424"/>
<evidence type="ECO:0000256" key="9">
    <source>
        <dbReference type="SAM" id="Phobius"/>
    </source>
</evidence>
<dbReference type="AlphaFoldDB" id="A0A0R2MLV3"/>
<evidence type="ECO:0000256" key="5">
    <source>
        <dbReference type="ARBA" id="ARBA00022692"/>
    </source>
</evidence>
<keyword evidence="3 8" id="KW-0813">Transport</keyword>
<feature type="transmembrane region" description="Helical" evidence="9">
    <location>
        <begin position="22"/>
        <end position="40"/>
    </location>
</feature>
<feature type="transmembrane region" description="Helical" evidence="9">
    <location>
        <begin position="289"/>
        <end position="311"/>
    </location>
</feature>
<feature type="transmembrane region" description="Helical" evidence="9">
    <location>
        <begin position="417"/>
        <end position="435"/>
    </location>
</feature>
<reference evidence="10 11" key="1">
    <citation type="journal article" date="2015" name="Genome Announc.">
        <title>Expanding the biotechnology potential of lactobacilli through comparative genomics of 213 strains and associated genera.</title>
        <authorList>
            <person name="Sun Z."/>
            <person name="Harris H.M."/>
            <person name="McCann A."/>
            <person name="Guo C."/>
            <person name="Argimon S."/>
            <person name="Zhang W."/>
            <person name="Yang X."/>
            <person name="Jeffery I.B."/>
            <person name="Cooney J.C."/>
            <person name="Kagawa T.F."/>
            <person name="Liu W."/>
            <person name="Song Y."/>
            <person name="Salvetti E."/>
            <person name="Wrobel A."/>
            <person name="Rasinkangas P."/>
            <person name="Parkhill J."/>
            <person name="Rea M.C."/>
            <person name="O'Sullivan O."/>
            <person name="Ritari J."/>
            <person name="Douillard F.P."/>
            <person name="Paul Ross R."/>
            <person name="Yang R."/>
            <person name="Briner A.E."/>
            <person name="Felis G.E."/>
            <person name="de Vos W.M."/>
            <person name="Barrangou R."/>
            <person name="Klaenhammer T.R."/>
            <person name="Caufield P.W."/>
            <person name="Cui Y."/>
            <person name="Zhang H."/>
            <person name="O'Toole P.W."/>
        </authorList>
    </citation>
    <scope>NUCLEOTIDE SEQUENCE [LARGE SCALE GENOMIC DNA]</scope>
    <source>
        <strain evidence="10 11">LMG 26013</strain>
    </source>
</reference>
<comment type="caution">
    <text evidence="10">The sequence shown here is derived from an EMBL/GenBank/DDBJ whole genome shotgun (WGS) entry which is preliminary data.</text>
</comment>
<dbReference type="GO" id="GO:0005345">
    <property type="term" value="F:purine nucleobase transmembrane transporter activity"/>
    <property type="evidence" value="ECO:0007669"/>
    <property type="project" value="TreeGrafter"/>
</dbReference>
<proteinExistence type="inferred from homology"/>
<dbReference type="RefSeq" id="WP_202813320.1">
    <property type="nucleotide sequence ID" value="NZ_JQCL01000007.1"/>
</dbReference>
<feature type="transmembrane region" description="Helical" evidence="9">
    <location>
        <begin position="317"/>
        <end position="336"/>
    </location>
</feature>
<evidence type="ECO:0000256" key="3">
    <source>
        <dbReference type="ARBA" id="ARBA00022448"/>
    </source>
</evidence>
<keyword evidence="11" id="KW-1185">Reference proteome</keyword>
<dbReference type="STRING" id="942150.IV64_GL000413"/>
<evidence type="ECO:0000256" key="1">
    <source>
        <dbReference type="ARBA" id="ARBA00004651"/>
    </source>
</evidence>
<sequence length="437" mass="46278">MSAILEQLFHLRENRTSIRREFIGGLTTFLAMSYILAVNPELLGSAGMSKTAVFTATVLAAIVGCLLMGLVANFPVALAPGMGLNAFFTYTVVQEWHIPWQTALAGVFVAGILFILLTLSKLRDKLINMIPSALKYAVSAGIGLFIAFSGLQTSGIIVASKSNAVALGNLHNPTVLLAIFGIIVGVMLVTANVTGGIFWGMFITAVVGMIFGIIPLPTGIISGVPSVQPIFGQALTHITDINSFQMIIVILTFFIIGLFDTSGTLVGVATEAGMVNHETGEVKGVGKALFSGALATTIGAIFGTSPTTAYVESTSGVAVGARTGLSSVFVAILFAVAAFFSPILTVITSAVTASALIIVGILMLSNVQYIDWTKFEIAVPAFFTMIMMLLTYSISEGLAVGFIFYPITMSVKGRWREVNALMWVMMVVFILYFAFVA</sequence>
<evidence type="ECO:0000256" key="2">
    <source>
        <dbReference type="ARBA" id="ARBA00005697"/>
    </source>
</evidence>
<dbReference type="Proteomes" id="UP000051783">
    <property type="component" value="Unassembled WGS sequence"/>
</dbReference>
<feature type="transmembrane region" description="Helical" evidence="9">
    <location>
        <begin position="170"/>
        <end position="190"/>
    </location>
</feature>
<feature type="transmembrane region" description="Helical" evidence="9">
    <location>
        <begin position="197"/>
        <end position="224"/>
    </location>
</feature>
<protein>
    <submittedName>
        <fullName evidence="10">Transport protein</fullName>
    </submittedName>
</protein>
<comment type="subcellular location">
    <subcellularLocation>
        <location evidence="1 8">Cell membrane</location>
        <topology evidence="1 8">Multi-pass membrane protein</topology>
    </subcellularLocation>
</comment>
<evidence type="ECO:0000256" key="8">
    <source>
        <dbReference type="PIRNR" id="PIRNR005353"/>
    </source>
</evidence>
<dbReference type="InterPro" id="IPR006043">
    <property type="entry name" value="NCS2"/>
</dbReference>
<keyword evidence="6 8" id="KW-1133">Transmembrane helix</keyword>
<evidence type="ECO:0000313" key="11">
    <source>
        <dbReference type="Proteomes" id="UP000051783"/>
    </source>
</evidence>
<dbReference type="PANTHER" id="PTHR43337">
    <property type="entry name" value="XANTHINE/URACIL PERMEASE C887.17-RELATED"/>
    <property type="match status" value="1"/>
</dbReference>